<dbReference type="Gene3D" id="3.40.630.30">
    <property type="match status" value="1"/>
</dbReference>
<name>A0A1E3PTB5_9ASCO</name>
<dbReference type="PANTHER" id="PTHR43138:SF1">
    <property type="entry name" value="N-ACETYLTRANSFERASE ACA1"/>
    <property type="match status" value="1"/>
</dbReference>
<evidence type="ECO:0000313" key="2">
    <source>
        <dbReference type="Proteomes" id="UP000095009"/>
    </source>
</evidence>
<dbReference type="STRING" id="857566.A0A1E3PTB5"/>
<dbReference type="AlphaFoldDB" id="A0A1E3PTB5"/>
<reference evidence="1 2" key="1">
    <citation type="journal article" date="2016" name="Proc. Natl. Acad. Sci. U.S.A.">
        <title>Comparative genomics of biotechnologically important yeasts.</title>
        <authorList>
            <person name="Riley R."/>
            <person name="Haridas S."/>
            <person name="Wolfe K.H."/>
            <person name="Lopes M.R."/>
            <person name="Hittinger C.T."/>
            <person name="Goeker M."/>
            <person name="Salamov A.A."/>
            <person name="Wisecaver J.H."/>
            <person name="Long T.M."/>
            <person name="Calvey C.H."/>
            <person name="Aerts A.L."/>
            <person name="Barry K.W."/>
            <person name="Choi C."/>
            <person name="Clum A."/>
            <person name="Coughlan A.Y."/>
            <person name="Deshpande S."/>
            <person name="Douglass A.P."/>
            <person name="Hanson S.J."/>
            <person name="Klenk H.-P."/>
            <person name="LaButti K.M."/>
            <person name="Lapidus A."/>
            <person name="Lindquist E.A."/>
            <person name="Lipzen A.M."/>
            <person name="Meier-Kolthoff J.P."/>
            <person name="Ohm R.A."/>
            <person name="Otillar R.P."/>
            <person name="Pangilinan J.L."/>
            <person name="Peng Y."/>
            <person name="Rokas A."/>
            <person name="Rosa C.A."/>
            <person name="Scheuner C."/>
            <person name="Sibirny A.A."/>
            <person name="Slot J.C."/>
            <person name="Stielow J.B."/>
            <person name="Sun H."/>
            <person name="Kurtzman C.P."/>
            <person name="Blackwell M."/>
            <person name="Grigoriev I.V."/>
            <person name="Jeffries T.W."/>
        </authorList>
    </citation>
    <scope>NUCLEOTIDE SEQUENCE [LARGE SCALE GENOMIC DNA]</scope>
    <source>
        <strain evidence="1 2">DSM 6958</strain>
    </source>
</reference>
<protein>
    <submittedName>
        <fullName evidence="1">Uncharacterized protein</fullName>
    </submittedName>
</protein>
<dbReference type="GO" id="GO:0005634">
    <property type="term" value="C:nucleus"/>
    <property type="evidence" value="ECO:0007669"/>
    <property type="project" value="TreeGrafter"/>
</dbReference>
<dbReference type="EMBL" id="KV454406">
    <property type="protein sequence ID" value="ODQ68675.1"/>
    <property type="molecule type" value="Genomic_DNA"/>
</dbReference>
<organism evidence="1 2">
    <name type="scientific">Nadsonia fulvescens var. elongata DSM 6958</name>
    <dbReference type="NCBI Taxonomy" id="857566"/>
    <lineage>
        <taxon>Eukaryota</taxon>
        <taxon>Fungi</taxon>
        <taxon>Dikarya</taxon>
        <taxon>Ascomycota</taxon>
        <taxon>Saccharomycotina</taxon>
        <taxon>Dipodascomycetes</taxon>
        <taxon>Dipodascales</taxon>
        <taxon>Dipodascales incertae sedis</taxon>
        <taxon>Nadsonia</taxon>
    </lineage>
</organism>
<sequence>MILLPVSAMEANSLLASIMVFLSKELNDELDRGLIYPLVEPFEPEGFKDYWLRKFACIKVKAHIKSLADFIQTYGEATEWRKIFLGTFYFEPNYPGRSSHICNSGFLTNHLVRN</sequence>
<dbReference type="OrthoDB" id="10264707at2759"/>
<dbReference type="InterPro" id="IPR052742">
    <property type="entry name" value="Mito_N-acetyltransferase"/>
</dbReference>
<proteinExistence type="predicted"/>
<dbReference type="PANTHER" id="PTHR43138">
    <property type="entry name" value="ACETYLTRANSFERASE, GNAT FAMILY"/>
    <property type="match status" value="1"/>
</dbReference>
<evidence type="ECO:0000313" key="1">
    <source>
        <dbReference type="EMBL" id="ODQ68675.1"/>
    </source>
</evidence>
<accession>A0A1E3PTB5</accession>
<gene>
    <name evidence="1" type="ORF">NADFUDRAFT_81547</name>
</gene>
<keyword evidence="2" id="KW-1185">Reference proteome</keyword>
<dbReference type="Proteomes" id="UP000095009">
    <property type="component" value="Unassembled WGS sequence"/>
</dbReference>